<dbReference type="AlphaFoldDB" id="A0A1W6TKP4"/>
<protein>
    <submittedName>
        <fullName evidence="1">Uncharacterized protein</fullName>
    </submittedName>
</protein>
<proteinExistence type="predicted"/>
<sequence>MRFKDPLKDSIRDTLPVVARGVLSALAGKIFELFM</sequence>
<evidence type="ECO:0000313" key="1">
    <source>
        <dbReference type="EMBL" id="ARP21419.1"/>
    </source>
</evidence>
<organism evidence="1">
    <name type="scientific">Vibrio alginolyticus</name>
    <dbReference type="NCBI Taxonomy" id="663"/>
    <lineage>
        <taxon>Bacteria</taxon>
        <taxon>Pseudomonadati</taxon>
        <taxon>Pseudomonadota</taxon>
        <taxon>Gammaproteobacteria</taxon>
        <taxon>Vibrionales</taxon>
        <taxon>Vibrionaceae</taxon>
        <taxon>Vibrio</taxon>
    </lineage>
</organism>
<name>A0A1W6TKP4_VIBAL</name>
<reference evidence="1" key="1">
    <citation type="submission" date="2016-10" db="EMBL/GenBank/DDBJ databases">
        <title>The High Quality Genome of Vibrio alginolyticus K01M1.</title>
        <authorList>
            <person name="Wendling C."/>
            <person name="Chibani C.M."/>
            <person name="Hertel R."/>
            <person name="Sproer C."/>
            <person name="Bunk B."/>
            <person name="Overmann J."/>
            <person name="Roth O."/>
            <person name="Liesegang H."/>
        </authorList>
    </citation>
    <scope>NUCLEOTIDE SEQUENCE</scope>
    <source>
        <strain evidence="1">K05K4</strain>
    </source>
</reference>
<accession>A0A1W6TKP4</accession>
<dbReference type="EMBL" id="CP017903">
    <property type="protein sequence ID" value="ARP21419.1"/>
    <property type="molecule type" value="Genomic_DNA"/>
</dbReference>
<gene>
    <name evidence="1" type="ORF">K05K4_47020</name>
</gene>